<keyword evidence="1" id="KW-0472">Membrane</keyword>
<name>A0A060IAB8_RHIET</name>
<gene>
    <name evidence="2" type="ORF">IE4771_PD00044</name>
</gene>
<dbReference type="KEGG" id="rei:IE4771_PD00044"/>
<evidence type="ECO:0000313" key="3">
    <source>
        <dbReference type="Proteomes" id="UP000027180"/>
    </source>
</evidence>
<dbReference type="EMBL" id="CP006990">
    <property type="protein sequence ID" value="AIC30599.1"/>
    <property type="molecule type" value="Genomic_DNA"/>
</dbReference>
<reference evidence="2 3" key="1">
    <citation type="submission" date="2013-12" db="EMBL/GenBank/DDBJ databases">
        <title>Complete genome sequence of Rhizobium etli bv. mimosae IE4771.</title>
        <authorList>
            <person name="Bustos P."/>
            <person name="Santamaria R.I."/>
            <person name="Lozano L."/>
            <person name="Ormeno-Orrillo E."/>
            <person name="Rogel M.A."/>
            <person name="Romero D."/>
            <person name="Cevallos M.A."/>
            <person name="Martinez-Romero E."/>
            <person name="Gonzalez V."/>
        </authorList>
    </citation>
    <scope>NUCLEOTIDE SEQUENCE [LARGE SCALE GENOMIC DNA]</scope>
    <source>
        <strain evidence="2 3">IE4771</strain>
        <plasmid evidence="3">Plasmid pRetIE4771d</plasmid>
    </source>
</reference>
<sequence length="56" mass="6279">MERPKDGSVRVDGLSSEQQRNGLKPLWLVIALLATMVAIAFLLYVSILVYGVMQRM</sequence>
<protein>
    <submittedName>
        <fullName evidence="2">Uncharacterized protein</fullName>
    </submittedName>
</protein>
<dbReference type="Proteomes" id="UP000027180">
    <property type="component" value="Plasmid pRetIE4771d"/>
</dbReference>
<proteinExistence type="predicted"/>
<keyword evidence="1" id="KW-0812">Transmembrane</keyword>
<organism evidence="2 3">
    <name type="scientific">Rhizobium etli bv. mimosae str. IE4771</name>
    <dbReference type="NCBI Taxonomy" id="1432050"/>
    <lineage>
        <taxon>Bacteria</taxon>
        <taxon>Pseudomonadati</taxon>
        <taxon>Pseudomonadota</taxon>
        <taxon>Alphaproteobacteria</taxon>
        <taxon>Hyphomicrobiales</taxon>
        <taxon>Rhizobiaceae</taxon>
        <taxon>Rhizobium/Agrobacterium group</taxon>
        <taxon>Rhizobium</taxon>
    </lineage>
</organism>
<keyword evidence="2" id="KW-0614">Plasmid</keyword>
<feature type="transmembrane region" description="Helical" evidence="1">
    <location>
        <begin position="26"/>
        <end position="53"/>
    </location>
</feature>
<keyword evidence="1" id="KW-1133">Transmembrane helix</keyword>
<geneLocation type="plasmid" evidence="2 3">
    <name>pRetIE4771d</name>
</geneLocation>
<evidence type="ECO:0000313" key="2">
    <source>
        <dbReference type="EMBL" id="AIC30599.1"/>
    </source>
</evidence>
<dbReference type="AlphaFoldDB" id="A0A060IAB8"/>
<evidence type="ECO:0000256" key="1">
    <source>
        <dbReference type="SAM" id="Phobius"/>
    </source>
</evidence>
<dbReference type="HOGENOM" id="CLU_211627_0_0_5"/>
<accession>A0A060IAB8</accession>